<evidence type="ECO:0000313" key="2">
    <source>
        <dbReference type="Proteomes" id="UP001139103"/>
    </source>
</evidence>
<dbReference type="AlphaFoldDB" id="A0A9X1MJ40"/>
<evidence type="ECO:0000313" key="1">
    <source>
        <dbReference type="EMBL" id="MCC9627230.1"/>
    </source>
</evidence>
<protein>
    <submittedName>
        <fullName evidence="1">Uncharacterized protein</fullName>
    </submittedName>
</protein>
<comment type="caution">
    <text evidence="1">The sequence shown here is derived from an EMBL/GenBank/DDBJ whole genome shotgun (WGS) entry which is preliminary data.</text>
</comment>
<keyword evidence="2" id="KW-1185">Reference proteome</keyword>
<organism evidence="1 2">
    <name type="scientific">Blastopirellula sediminis</name>
    <dbReference type="NCBI Taxonomy" id="2894196"/>
    <lineage>
        <taxon>Bacteria</taxon>
        <taxon>Pseudomonadati</taxon>
        <taxon>Planctomycetota</taxon>
        <taxon>Planctomycetia</taxon>
        <taxon>Pirellulales</taxon>
        <taxon>Pirellulaceae</taxon>
        <taxon>Blastopirellula</taxon>
    </lineage>
</organism>
<dbReference type="RefSeq" id="WP_230215209.1">
    <property type="nucleotide sequence ID" value="NZ_JAJKFT010000002.1"/>
</dbReference>
<dbReference type="Proteomes" id="UP001139103">
    <property type="component" value="Unassembled WGS sequence"/>
</dbReference>
<name>A0A9X1MJ40_9BACT</name>
<reference evidence="1" key="1">
    <citation type="submission" date="2021-11" db="EMBL/GenBank/DDBJ databases">
        <title>Genome sequence.</title>
        <authorList>
            <person name="Sun Q."/>
        </authorList>
    </citation>
    <scope>NUCLEOTIDE SEQUENCE</scope>
    <source>
        <strain evidence="1">JC732</strain>
    </source>
</reference>
<proteinExistence type="predicted"/>
<accession>A0A9X1MJ40</accession>
<gene>
    <name evidence="1" type="ORF">LOC68_02305</name>
</gene>
<sequence>MLQRRVVGFLGSAIEQRRSRLLQLVEQVDALDDVGPADMRLHAGDLALVGRFNSARIGGKKRKIQQSIKRWRVLCRRNAQQLPLDCGFRSHQVGRGGKNETSYGMGMIYLNHLPNGRFGQVF</sequence>
<dbReference type="EMBL" id="JAJKFT010000002">
    <property type="protein sequence ID" value="MCC9627230.1"/>
    <property type="molecule type" value="Genomic_DNA"/>
</dbReference>